<dbReference type="Gene3D" id="3.90.920.10">
    <property type="entry name" value="DNA primase, PRIM domain"/>
    <property type="match status" value="1"/>
</dbReference>
<dbReference type="SUPFAM" id="SSF50249">
    <property type="entry name" value="Nucleic acid-binding proteins"/>
    <property type="match status" value="1"/>
</dbReference>
<dbReference type="PROSITE" id="PS00697">
    <property type="entry name" value="DNA_LIGASE_A1"/>
    <property type="match status" value="1"/>
</dbReference>
<evidence type="ECO:0000256" key="21">
    <source>
        <dbReference type="SAM" id="MobiDB-lite"/>
    </source>
</evidence>
<dbReference type="SUPFAM" id="SSF56091">
    <property type="entry name" value="DNA ligase/mRNA capping enzyme, catalytic domain"/>
    <property type="match status" value="1"/>
</dbReference>
<dbReference type="Pfam" id="PF01068">
    <property type="entry name" value="DNA_ligase_A_M"/>
    <property type="match status" value="1"/>
</dbReference>
<dbReference type="PANTHER" id="PTHR42705">
    <property type="entry name" value="BIFUNCTIONAL NON-HOMOLOGOUS END JOINING PROTEIN LIGD"/>
    <property type="match status" value="1"/>
</dbReference>
<dbReference type="AlphaFoldDB" id="A0A4U1JJ92"/>
<keyword evidence="8" id="KW-0547">Nucleotide-binding</keyword>
<keyword evidence="17" id="KW-0464">Manganese</keyword>
<dbReference type="OrthoDB" id="9802472at2"/>
<dbReference type="CDD" id="cd07971">
    <property type="entry name" value="OBF_DNA_ligase_LigD"/>
    <property type="match status" value="1"/>
</dbReference>
<dbReference type="InterPro" id="IPR014145">
    <property type="entry name" value="LigD_pol_dom"/>
</dbReference>
<evidence type="ECO:0000256" key="19">
    <source>
        <dbReference type="ARBA" id="ARBA00029943"/>
    </source>
</evidence>
<reference evidence="23 24" key="1">
    <citation type="submission" date="2019-04" db="EMBL/GenBank/DDBJ databases">
        <authorList>
            <person name="Li Y."/>
            <person name="Wang J."/>
        </authorList>
    </citation>
    <scope>NUCLEOTIDE SEQUENCE [LARGE SCALE GENOMIC DNA]</scope>
    <source>
        <strain evidence="23 24">DSM 14668</strain>
    </source>
</reference>
<evidence type="ECO:0000256" key="1">
    <source>
        <dbReference type="ARBA" id="ARBA00001936"/>
    </source>
</evidence>
<dbReference type="Gene3D" id="2.40.50.140">
    <property type="entry name" value="Nucleic acid-binding proteins"/>
    <property type="match status" value="1"/>
</dbReference>
<dbReference type="InterPro" id="IPR012340">
    <property type="entry name" value="NA-bd_OB-fold"/>
</dbReference>
<evidence type="ECO:0000256" key="10">
    <source>
        <dbReference type="ARBA" id="ARBA00022801"/>
    </source>
</evidence>
<evidence type="ECO:0000256" key="3">
    <source>
        <dbReference type="ARBA" id="ARBA00022598"/>
    </source>
</evidence>
<keyword evidence="15" id="KW-0233">DNA recombination</keyword>
<comment type="caution">
    <text evidence="23">The sequence shown here is derived from an EMBL/GenBank/DDBJ whole genome shotgun (WGS) entry which is preliminary data.</text>
</comment>
<keyword evidence="16" id="KW-0234">DNA repair</keyword>
<dbReference type="Gene3D" id="3.30.470.30">
    <property type="entry name" value="DNA ligase/mRNA capping enzyme"/>
    <property type="match status" value="1"/>
</dbReference>
<keyword evidence="18" id="KW-0511">Multifunctional enzyme</keyword>
<evidence type="ECO:0000256" key="18">
    <source>
        <dbReference type="ARBA" id="ARBA00023268"/>
    </source>
</evidence>
<dbReference type="Gene3D" id="3.30.1490.70">
    <property type="match status" value="1"/>
</dbReference>
<evidence type="ECO:0000256" key="6">
    <source>
        <dbReference type="ARBA" id="ARBA00022722"/>
    </source>
</evidence>
<comment type="cofactor">
    <cofactor evidence="1">
        <name>Mn(2+)</name>
        <dbReference type="ChEBI" id="CHEBI:29035"/>
    </cofactor>
</comment>
<evidence type="ECO:0000259" key="22">
    <source>
        <dbReference type="PROSITE" id="PS50160"/>
    </source>
</evidence>
<dbReference type="GO" id="GO:0003910">
    <property type="term" value="F:DNA ligase (ATP) activity"/>
    <property type="evidence" value="ECO:0007669"/>
    <property type="project" value="UniProtKB-EC"/>
</dbReference>
<sequence length="859" mass="94964">MPKDPVDGSAKLDAYRKRRDPGQTPEPFGGPASSPGATREGAYVVHLHDARRRHYDLRLEVGGALESFSVPKGPTLNPGERRLAVRTEPHPLEYLHFEDVIPEGNYGAGPMIVWDAGSVRYLDEPAEEQLHKGKLEFELSGHKLHGRFLLIRLKDSEKDWLLFKKHDAFAAPDRDIVQEKPRSVLSGLDIGELGHASDIASKLEARAAALGAPVGSIETTMVPMRACPAPKGLLGSNYIFELKLDGVRCIARKNGADVLLQSRTLRDVSRVYPEVARAVDKLPAARLVLDGELIALDQAGQPSFQRLAQRIHLANRDDIRRAETRIPVHYVVFDLLAIGDRDLRRLPLHARKELLQSLVRAPGEIRTLDRIEGDPTLLFDFCRERRMEGLVAKRRDAPYRPGPSRSYDWIKLKCERDDDFVVVGYTLGEGGRARLGALDVAAYEAGELRYRGKVGSGLDANSIEALLARLTPLRTDKPTARGPYNAAPRGRVHVRPELVVSVRFSGYTDDGNLRFPVFRGIRDDVAPEECVASPHADREEAEIERLAAESTPTGGAADEPARVPVTNPNKVLFPADGITKQDIADYYAAVAPVLLPHLRDRPVMLVRYPDGITGKFFYQWNVPAGLPAWVPTLRVRLPGREDLLEVFHIRDEATLLYVASLGAIPMHVIASRVPHLEEADFFNIDLDVSDGTFAHVITLARSLMDLLKQIGLTGFPKTSGQSGLHVFVPLGPAVSYETARALADLLGHMLVRRHPDIATMERSKQRRGPRVYVDTGQTGASRTIVAPYAVRAVPGARVSTPLTWDEVDDTLDPRAFDIRTVPRRVARIFDPMAALLTETPSVLAAIERLEKLALGRHVA</sequence>
<evidence type="ECO:0000256" key="11">
    <source>
        <dbReference type="ARBA" id="ARBA00022839"/>
    </source>
</evidence>
<evidence type="ECO:0000313" key="23">
    <source>
        <dbReference type="EMBL" id="TKD12777.1"/>
    </source>
</evidence>
<dbReference type="RefSeq" id="WP_136927415.1">
    <property type="nucleotide sequence ID" value="NZ_SSMQ01000002.1"/>
</dbReference>
<keyword evidence="10" id="KW-0378">Hydrolase</keyword>
<evidence type="ECO:0000256" key="17">
    <source>
        <dbReference type="ARBA" id="ARBA00023211"/>
    </source>
</evidence>
<evidence type="ECO:0000256" key="9">
    <source>
        <dbReference type="ARBA" id="ARBA00022763"/>
    </source>
</evidence>
<dbReference type="InterPro" id="IPR012310">
    <property type="entry name" value="DNA_ligase_ATP-dep_cent"/>
</dbReference>
<feature type="domain" description="ATP-dependent DNA ligase family profile" evidence="22">
    <location>
        <begin position="321"/>
        <end position="467"/>
    </location>
</feature>
<dbReference type="PANTHER" id="PTHR42705:SF2">
    <property type="entry name" value="BIFUNCTIONAL NON-HOMOLOGOUS END JOINING PROTEIN LIGD"/>
    <property type="match status" value="1"/>
</dbReference>
<dbReference type="Proteomes" id="UP000309215">
    <property type="component" value="Unassembled WGS sequence"/>
</dbReference>
<evidence type="ECO:0000256" key="12">
    <source>
        <dbReference type="ARBA" id="ARBA00022840"/>
    </source>
</evidence>
<dbReference type="PROSITE" id="PS50160">
    <property type="entry name" value="DNA_LIGASE_A3"/>
    <property type="match status" value="1"/>
</dbReference>
<evidence type="ECO:0000256" key="15">
    <source>
        <dbReference type="ARBA" id="ARBA00023172"/>
    </source>
</evidence>
<comment type="catalytic activity">
    <reaction evidence="20">
        <text>ATP + (deoxyribonucleotide)n-3'-hydroxyl + 5'-phospho-(deoxyribonucleotide)m = (deoxyribonucleotide)n+m + AMP + diphosphate.</text>
        <dbReference type="EC" id="6.5.1.1"/>
    </reaction>
</comment>
<dbReference type="InterPro" id="IPR052171">
    <property type="entry name" value="NHEJ_LigD"/>
</dbReference>
<dbReference type="GO" id="GO:0003887">
    <property type="term" value="F:DNA-directed DNA polymerase activity"/>
    <property type="evidence" value="ECO:0007669"/>
    <property type="project" value="UniProtKB-KW"/>
</dbReference>
<dbReference type="InterPro" id="IPR014143">
    <property type="entry name" value="NHEJ_ligase_prk"/>
</dbReference>
<keyword evidence="3 23" id="KW-0436">Ligase</keyword>
<keyword evidence="14" id="KW-0238">DNA-binding</keyword>
<accession>A0A4U1JJ92</accession>
<evidence type="ECO:0000256" key="2">
    <source>
        <dbReference type="ARBA" id="ARBA00012727"/>
    </source>
</evidence>
<dbReference type="Pfam" id="PF04679">
    <property type="entry name" value="DNA_ligase_A_C"/>
    <property type="match status" value="1"/>
</dbReference>
<evidence type="ECO:0000256" key="16">
    <source>
        <dbReference type="ARBA" id="ARBA00023204"/>
    </source>
</evidence>
<keyword evidence="24" id="KW-1185">Reference proteome</keyword>
<keyword evidence="6" id="KW-0540">Nuclease</keyword>
<dbReference type="NCBIfam" id="TIGR02777">
    <property type="entry name" value="LigD_PE_dom"/>
    <property type="match status" value="1"/>
</dbReference>
<evidence type="ECO:0000256" key="14">
    <source>
        <dbReference type="ARBA" id="ARBA00023125"/>
    </source>
</evidence>
<dbReference type="InterPro" id="IPR014144">
    <property type="entry name" value="LigD_PE_domain"/>
</dbReference>
<evidence type="ECO:0000256" key="4">
    <source>
        <dbReference type="ARBA" id="ARBA00022679"/>
    </source>
</evidence>
<organism evidence="23 24">
    <name type="scientific">Polyangium fumosum</name>
    <dbReference type="NCBI Taxonomy" id="889272"/>
    <lineage>
        <taxon>Bacteria</taxon>
        <taxon>Pseudomonadati</taxon>
        <taxon>Myxococcota</taxon>
        <taxon>Polyangia</taxon>
        <taxon>Polyangiales</taxon>
        <taxon>Polyangiaceae</taxon>
        <taxon>Polyangium</taxon>
    </lineage>
</organism>
<dbReference type="InterPro" id="IPR014146">
    <property type="entry name" value="LigD_ligase_dom"/>
</dbReference>
<evidence type="ECO:0000256" key="8">
    <source>
        <dbReference type="ARBA" id="ARBA00022741"/>
    </source>
</evidence>
<dbReference type="EMBL" id="SSMQ01000002">
    <property type="protein sequence ID" value="TKD12777.1"/>
    <property type="molecule type" value="Genomic_DNA"/>
</dbReference>
<name>A0A4U1JJ92_9BACT</name>
<dbReference type="GO" id="GO:0006310">
    <property type="term" value="P:DNA recombination"/>
    <property type="evidence" value="ECO:0007669"/>
    <property type="project" value="UniProtKB-KW"/>
</dbReference>
<dbReference type="EC" id="6.5.1.1" evidence="2"/>
<dbReference type="GO" id="GO:0006281">
    <property type="term" value="P:DNA repair"/>
    <property type="evidence" value="ECO:0007669"/>
    <property type="project" value="UniProtKB-KW"/>
</dbReference>
<keyword evidence="12" id="KW-0067">ATP-binding</keyword>
<dbReference type="GO" id="GO:0005524">
    <property type="term" value="F:ATP binding"/>
    <property type="evidence" value="ECO:0007669"/>
    <property type="project" value="UniProtKB-KW"/>
</dbReference>
<keyword evidence="9" id="KW-0227">DNA damage</keyword>
<dbReference type="GO" id="GO:0003677">
    <property type="term" value="F:DNA binding"/>
    <property type="evidence" value="ECO:0007669"/>
    <property type="project" value="UniProtKB-KW"/>
</dbReference>
<evidence type="ECO:0000256" key="13">
    <source>
        <dbReference type="ARBA" id="ARBA00022932"/>
    </source>
</evidence>
<evidence type="ECO:0000256" key="7">
    <source>
        <dbReference type="ARBA" id="ARBA00022723"/>
    </source>
</evidence>
<dbReference type="InterPro" id="IPR012309">
    <property type="entry name" value="DNA_ligase_ATP-dep_C"/>
</dbReference>
<dbReference type="NCBIfam" id="TIGR02776">
    <property type="entry name" value="NHEJ_ligase_prk"/>
    <property type="match status" value="1"/>
</dbReference>
<protein>
    <recommendedName>
        <fullName evidence="2">DNA ligase (ATP)</fullName>
        <ecNumber evidence="2">6.5.1.1</ecNumber>
    </recommendedName>
    <alternativeName>
        <fullName evidence="19">NHEJ DNA polymerase</fullName>
    </alternativeName>
</protein>
<evidence type="ECO:0000256" key="20">
    <source>
        <dbReference type="ARBA" id="ARBA00034003"/>
    </source>
</evidence>
<gene>
    <name evidence="23" type="primary">ligD</name>
    <name evidence="23" type="ORF">E8A74_03245</name>
</gene>
<feature type="region of interest" description="Disordered" evidence="21">
    <location>
        <begin position="1"/>
        <end position="38"/>
    </location>
</feature>
<dbReference type="Pfam" id="PF13298">
    <property type="entry name" value="LigD_N"/>
    <property type="match status" value="1"/>
</dbReference>
<keyword evidence="5" id="KW-0548">Nucleotidyltransferase</keyword>
<keyword evidence="11" id="KW-0269">Exonuclease</keyword>
<dbReference type="NCBIfam" id="TIGR02778">
    <property type="entry name" value="ligD_pol"/>
    <property type="match status" value="1"/>
</dbReference>
<dbReference type="NCBIfam" id="TIGR02779">
    <property type="entry name" value="NHEJ_ligase_lig"/>
    <property type="match status" value="1"/>
</dbReference>
<dbReference type="CDD" id="cd07906">
    <property type="entry name" value="Adenylation_DNA_ligase_LigD_LigC"/>
    <property type="match status" value="1"/>
</dbReference>
<evidence type="ECO:0000313" key="24">
    <source>
        <dbReference type="Proteomes" id="UP000309215"/>
    </source>
</evidence>
<dbReference type="Pfam" id="PF21686">
    <property type="entry name" value="LigD_Prim-Pol"/>
    <property type="match status" value="1"/>
</dbReference>
<proteinExistence type="predicted"/>
<keyword evidence="13" id="KW-0239">DNA-directed DNA polymerase</keyword>
<keyword evidence="7" id="KW-0479">Metal-binding</keyword>
<dbReference type="GO" id="GO:0004527">
    <property type="term" value="F:exonuclease activity"/>
    <property type="evidence" value="ECO:0007669"/>
    <property type="project" value="UniProtKB-KW"/>
</dbReference>
<dbReference type="GO" id="GO:0046872">
    <property type="term" value="F:metal ion binding"/>
    <property type="evidence" value="ECO:0007669"/>
    <property type="project" value="UniProtKB-KW"/>
</dbReference>
<evidence type="ECO:0000256" key="5">
    <source>
        <dbReference type="ARBA" id="ARBA00022695"/>
    </source>
</evidence>
<dbReference type="InterPro" id="IPR016059">
    <property type="entry name" value="DNA_ligase_ATP-dep_CS"/>
</dbReference>
<keyword evidence="4" id="KW-0808">Transferase</keyword>